<feature type="region of interest" description="Disordered" evidence="1">
    <location>
        <begin position="30"/>
        <end position="73"/>
    </location>
</feature>
<evidence type="ECO:0000256" key="1">
    <source>
        <dbReference type="SAM" id="MobiDB-lite"/>
    </source>
</evidence>
<reference evidence="2" key="1">
    <citation type="journal article" date="2023" name="Mol. Phylogenet. Evol.">
        <title>Genome-scale phylogeny and comparative genomics of the fungal order Sordariales.</title>
        <authorList>
            <person name="Hensen N."/>
            <person name="Bonometti L."/>
            <person name="Westerberg I."/>
            <person name="Brannstrom I.O."/>
            <person name="Guillou S."/>
            <person name="Cros-Aarteil S."/>
            <person name="Calhoun S."/>
            <person name="Haridas S."/>
            <person name="Kuo A."/>
            <person name="Mondo S."/>
            <person name="Pangilinan J."/>
            <person name="Riley R."/>
            <person name="LaButti K."/>
            <person name="Andreopoulos B."/>
            <person name="Lipzen A."/>
            <person name="Chen C."/>
            <person name="Yan M."/>
            <person name="Daum C."/>
            <person name="Ng V."/>
            <person name="Clum A."/>
            <person name="Steindorff A."/>
            <person name="Ohm R.A."/>
            <person name="Martin F."/>
            <person name="Silar P."/>
            <person name="Natvig D.O."/>
            <person name="Lalanne C."/>
            <person name="Gautier V."/>
            <person name="Ament-Velasquez S.L."/>
            <person name="Kruys A."/>
            <person name="Hutchinson M.I."/>
            <person name="Powell A.J."/>
            <person name="Barry K."/>
            <person name="Miller A.N."/>
            <person name="Grigoriev I.V."/>
            <person name="Debuchy R."/>
            <person name="Gladieux P."/>
            <person name="Hiltunen Thoren M."/>
            <person name="Johannesson H."/>
        </authorList>
    </citation>
    <scope>NUCLEOTIDE SEQUENCE</scope>
    <source>
        <strain evidence="2">CBS 731.68</strain>
    </source>
</reference>
<feature type="region of interest" description="Disordered" evidence="1">
    <location>
        <begin position="189"/>
        <end position="230"/>
    </location>
</feature>
<dbReference type="GeneID" id="87828807"/>
<feature type="compositionally biased region" description="Basic residues" evidence="1">
    <location>
        <begin position="221"/>
        <end position="230"/>
    </location>
</feature>
<protein>
    <submittedName>
        <fullName evidence="2">Uncharacterized protein</fullName>
    </submittedName>
</protein>
<accession>A0AAN6U5P4</accession>
<gene>
    <name evidence="2" type="ORF">N657DRAFT_640822</name>
</gene>
<keyword evidence="3" id="KW-1185">Reference proteome</keyword>
<feature type="compositionally biased region" description="Basic and acidic residues" evidence="1">
    <location>
        <begin position="48"/>
        <end position="59"/>
    </location>
</feature>
<proteinExistence type="predicted"/>
<sequence length="230" mass="25745">MQYCGGTGLASFPLPSWESRAPLYAVAGRRATPTVKLRSRRTGQFPSSHDDRGEPDGHPMRRSGTGRVVPWHPGPLLLPEQRRTLRRSGGHWKRGAHGFRHHAGQLHMSNPAFGCRLLYPSNAVYWAVSLLPRRAFWDMGRVSCRGFHTPADAANAHNDSVTSPDFIEGCASLTRTLWYAIREVDPQRESRKGTISRRRTNGKGGWLRHASCSKGTEHGRLSKRARNYAT</sequence>
<dbReference type="AlphaFoldDB" id="A0AAN6U5P4"/>
<name>A0AAN6U5P4_9PEZI</name>
<reference evidence="2" key="2">
    <citation type="submission" date="2023-05" db="EMBL/GenBank/DDBJ databases">
        <authorList>
            <consortium name="Lawrence Berkeley National Laboratory"/>
            <person name="Steindorff A."/>
            <person name="Hensen N."/>
            <person name="Bonometti L."/>
            <person name="Westerberg I."/>
            <person name="Brannstrom I.O."/>
            <person name="Guillou S."/>
            <person name="Cros-Aarteil S."/>
            <person name="Calhoun S."/>
            <person name="Haridas S."/>
            <person name="Kuo A."/>
            <person name="Mondo S."/>
            <person name="Pangilinan J."/>
            <person name="Riley R."/>
            <person name="Labutti K."/>
            <person name="Andreopoulos B."/>
            <person name="Lipzen A."/>
            <person name="Chen C."/>
            <person name="Yanf M."/>
            <person name="Daum C."/>
            <person name="Ng V."/>
            <person name="Clum A."/>
            <person name="Ohm R."/>
            <person name="Martin F."/>
            <person name="Silar P."/>
            <person name="Natvig D."/>
            <person name="Lalanne C."/>
            <person name="Gautier V."/>
            <person name="Ament-Velasquez S.L."/>
            <person name="Kruys A."/>
            <person name="Hutchinson M.I."/>
            <person name="Powell A.J."/>
            <person name="Barry K."/>
            <person name="Miller A.N."/>
            <person name="Grigoriev I.V."/>
            <person name="Debuchy R."/>
            <person name="Gladieux P."/>
            <person name="Thoren M.H."/>
            <person name="Johannesson H."/>
        </authorList>
    </citation>
    <scope>NUCLEOTIDE SEQUENCE</scope>
    <source>
        <strain evidence="2">CBS 731.68</strain>
    </source>
</reference>
<evidence type="ECO:0000313" key="2">
    <source>
        <dbReference type="EMBL" id="KAK4126947.1"/>
    </source>
</evidence>
<dbReference type="RefSeq" id="XP_062650718.1">
    <property type="nucleotide sequence ID" value="XM_062792038.1"/>
</dbReference>
<dbReference type="EMBL" id="MU853224">
    <property type="protein sequence ID" value="KAK4126947.1"/>
    <property type="molecule type" value="Genomic_DNA"/>
</dbReference>
<organism evidence="2 3">
    <name type="scientific">Parathielavia appendiculata</name>
    <dbReference type="NCBI Taxonomy" id="2587402"/>
    <lineage>
        <taxon>Eukaryota</taxon>
        <taxon>Fungi</taxon>
        <taxon>Dikarya</taxon>
        <taxon>Ascomycota</taxon>
        <taxon>Pezizomycotina</taxon>
        <taxon>Sordariomycetes</taxon>
        <taxon>Sordariomycetidae</taxon>
        <taxon>Sordariales</taxon>
        <taxon>Chaetomiaceae</taxon>
        <taxon>Parathielavia</taxon>
    </lineage>
</organism>
<comment type="caution">
    <text evidence="2">The sequence shown here is derived from an EMBL/GenBank/DDBJ whole genome shotgun (WGS) entry which is preliminary data.</text>
</comment>
<dbReference type="Proteomes" id="UP001302602">
    <property type="component" value="Unassembled WGS sequence"/>
</dbReference>
<evidence type="ECO:0000313" key="3">
    <source>
        <dbReference type="Proteomes" id="UP001302602"/>
    </source>
</evidence>